<evidence type="ECO:0000313" key="1">
    <source>
        <dbReference type="EMBL" id="KHM51447.1"/>
    </source>
</evidence>
<protein>
    <submittedName>
        <fullName evidence="1">Uncharacterized protein</fullName>
    </submittedName>
</protein>
<dbReference type="EMBL" id="JSCE01000197">
    <property type="protein sequence ID" value="KHM51447.1"/>
    <property type="molecule type" value="Genomic_DNA"/>
</dbReference>
<organism evidence="1 2">
    <name type="scientific">Anaerovibrio lipolyticus</name>
    <dbReference type="NCBI Taxonomy" id="82374"/>
    <lineage>
        <taxon>Bacteria</taxon>
        <taxon>Bacillati</taxon>
        <taxon>Bacillota</taxon>
        <taxon>Negativicutes</taxon>
        <taxon>Selenomonadales</taxon>
        <taxon>Selenomonadaceae</taxon>
        <taxon>Anaerovibrio</taxon>
    </lineage>
</organism>
<sequence>MSMGFGDFVKKWGTKAGKYALEKAKETGERMQAAQEKAQGMRDEELIRKFEWATSVERAVYGQELKNRGWYFKNGEWLQR</sequence>
<reference evidence="1 2" key="1">
    <citation type="journal article" date="2013" name="PLoS ONE">
        <title>Identification and characterization of three novel lipases belonging to families II and V from Anaerovibrio lipolyticus 5ST.</title>
        <authorList>
            <person name="Prive F."/>
            <person name="Kaderbhai N.N."/>
            <person name="Girdwood S."/>
            <person name="Worgan H.J."/>
            <person name="Pinloche E."/>
            <person name="Scollan N.D."/>
            <person name="Huws S.A."/>
            <person name="Newbold C.J."/>
        </authorList>
    </citation>
    <scope>NUCLEOTIDE SEQUENCE [LARGE SCALE GENOMIC DNA]</scope>
    <source>
        <strain evidence="1 2">5S</strain>
    </source>
</reference>
<evidence type="ECO:0000313" key="2">
    <source>
        <dbReference type="Proteomes" id="UP000030993"/>
    </source>
</evidence>
<name>A0A0B2JZR3_9FIRM</name>
<comment type="caution">
    <text evidence="1">The sequence shown here is derived from an EMBL/GenBank/DDBJ whole genome shotgun (WGS) entry which is preliminary data.</text>
</comment>
<dbReference type="AlphaFoldDB" id="A0A0B2JZR3"/>
<proteinExistence type="predicted"/>
<dbReference type="RefSeq" id="WP_039210336.1">
    <property type="nucleotide sequence ID" value="NZ_JSCE01000197.1"/>
</dbReference>
<accession>A0A0B2JZR3</accession>
<keyword evidence="2" id="KW-1185">Reference proteome</keyword>
<dbReference type="Proteomes" id="UP000030993">
    <property type="component" value="Unassembled WGS sequence"/>
</dbReference>
<gene>
    <name evidence="1" type="ORF">NZ47_10485</name>
</gene>
<dbReference type="STRING" id="82374.NZ47_10485"/>